<feature type="region of interest" description="Disordered" evidence="3">
    <location>
        <begin position="442"/>
        <end position="473"/>
    </location>
</feature>
<reference evidence="6 7" key="1">
    <citation type="submission" date="2018-10" db="EMBL/GenBank/DDBJ databases">
        <title>Proposal of Lysobacter pythonis sp. nov. isolated from royal pythons (Python regius).</title>
        <authorList>
            <person name="Hans-Juergen B."/>
            <person name="Huptas C."/>
            <person name="Sandra B."/>
            <person name="Igor L."/>
            <person name="Joachim S."/>
            <person name="Siegfried S."/>
            <person name="Mareike W."/>
            <person name="Peter K."/>
        </authorList>
    </citation>
    <scope>NUCLEOTIDE SEQUENCE [LARGE SCALE GENOMIC DNA]</scope>
    <source>
        <strain evidence="6 7">4284/11</strain>
    </source>
</reference>
<sequence>MPPVARVVFSVSPLLLAIAGTLAPPVHAQRVSRAARALLEQAAAAEARFNAAESADERDAAVVALERVIEQCGKQRGCPVPNLMPAYKRMLRADREARAPEALDEGDEDENPINIAGDAVPAEATADALLDERNRRFVQMVKFNPAVQAGIRRWLTDMRPALMESYVNYQYLRPHMAPAFRHAGLPEALLFGIMAKESNGKVHATSRAGAGGPLQFMPATGRRFGLGGDGTGFDTRYDPRMASEAAAAYLLERYAQLNGSIEMSLAAYNGGEGRALRIHNQNGGRNFWDVSVYDQFPAETKDYVPMVIAAAWLYLHPSEYGLRFPRTWGAGRSTQLQLKRATSINELTICLGNARGTNGYQRALRNLNPRYKPGDWLPQGAALTVTHTIASLYGRYCVNGRRAETARQLINSDVSSALVRVGELEQRAVGAVAPSAPAAVVPANPAERPQAPAASAKPVASPRPRPVRDHRVARGETLAGIARRYQCDTKVLAAANGIKGPRYTIRQGQSIRLAGCGK</sequence>
<dbReference type="EMBL" id="RFLY01000001">
    <property type="protein sequence ID" value="RMH94773.1"/>
    <property type="molecule type" value="Genomic_DNA"/>
</dbReference>
<dbReference type="PANTHER" id="PTHR37423">
    <property type="entry name" value="SOLUBLE LYTIC MUREIN TRANSGLYCOSYLASE-RELATED"/>
    <property type="match status" value="1"/>
</dbReference>
<dbReference type="Proteomes" id="UP000275012">
    <property type="component" value="Unassembled WGS sequence"/>
</dbReference>
<protein>
    <submittedName>
        <fullName evidence="6">LysM peptidoglycan-binding domain-containing protein</fullName>
    </submittedName>
</protein>
<dbReference type="InterPro" id="IPR036779">
    <property type="entry name" value="LysM_dom_sf"/>
</dbReference>
<dbReference type="SUPFAM" id="SSF54106">
    <property type="entry name" value="LysM domain"/>
    <property type="match status" value="1"/>
</dbReference>
<accession>A0A3M2I3W9</accession>
<proteinExistence type="inferred from homology"/>
<keyword evidence="7" id="KW-1185">Reference proteome</keyword>
<dbReference type="Gene3D" id="1.10.530.10">
    <property type="match status" value="1"/>
</dbReference>
<keyword evidence="2" id="KW-0175">Coiled coil</keyword>
<dbReference type="InterPro" id="IPR008258">
    <property type="entry name" value="Transglycosylase_SLT_dom_1"/>
</dbReference>
<dbReference type="SMART" id="SM00257">
    <property type="entry name" value="LysM"/>
    <property type="match status" value="1"/>
</dbReference>
<dbReference type="Gene3D" id="3.10.350.10">
    <property type="entry name" value="LysM domain"/>
    <property type="match status" value="1"/>
</dbReference>
<evidence type="ECO:0000313" key="7">
    <source>
        <dbReference type="Proteomes" id="UP000275012"/>
    </source>
</evidence>
<feature type="coiled-coil region" evidence="2">
    <location>
        <begin position="28"/>
        <end position="55"/>
    </location>
</feature>
<dbReference type="RefSeq" id="WP_122100161.1">
    <property type="nucleotide sequence ID" value="NZ_RFLY01000001.1"/>
</dbReference>
<organism evidence="6 7">
    <name type="scientific">Solilutibacter pythonis</name>
    <dbReference type="NCBI Taxonomy" id="2483112"/>
    <lineage>
        <taxon>Bacteria</taxon>
        <taxon>Pseudomonadati</taxon>
        <taxon>Pseudomonadota</taxon>
        <taxon>Gammaproteobacteria</taxon>
        <taxon>Lysobacterales</taxon>
        <taxon>Lysobacteraceae</taxon>
        <taxon>Solilutibacter</taxon>
    </lineage>
</organism>
<dbReference type="InterPro" id="IPR023346">
    <property type="entry name" value="Lysozyme-like_dom_sf"/>
</dbReference>
<comment type="similarity">
    <text evidence="1">Belongs to the transglycosylase Slt family.</text>
</comment>
<name>A0A3M2I3W9_9GAMM</name>
<dbReference type="InterPro" id="IPR018392">
    <property type="entry name" value="LysM"/>
</dbReference>
<comment type="caution">
    <text evidence="6">The sequence shown here is derived from an EMBL/GenBank/DDBJ whole genome shotgun (WGS) entry which is preliminary data.</text>
</comment>
<evidence type="ECO:0000256" key="3">
    <source>
        <dbReference type="SAM" id="MobiDB-lite"/>
    </source>
</evidence>
<dbReference type="SUPFAM" id="SSF53955">
    <property type="entry name" value="Lysozyme-like"/>
    <property type="match status" value="1"/>
</dbReference>
<evidence type="ECO:0000256" key="1">
    <source>
        <dbReference type="ARBA" id="ARBA00007734"/>
    </source>
</evidence>
<feature type="domain" description="LysM" evidence="5">
    <location>
        <begin position="468"/>
        <end position="513"/>
    </location>
</feature>
<evidence type="ECO:0000259" key="5">
    <source>
        <dbReference type="PROSITE" id="PS51782"/>
    </source>
</evidence>
<evidence type="ECO:0000313" key="6">
    <source>
        <dbReference type="EMBL" id="RMH94773.1"/>
    </source>
</evidence>
<evidence type="ECO:0000256" key="4">
    <source>
        <dbReference type="SAM" id="SignalP"/>
    </source>
</evidence>
<dbReference type="PROSITE" id="PS51782">
    <property type="entry name" value="LYSM"/>
    <property type="match status" value="1"/>
</dbReference>
<evidence type="ECO:0000256" key="2">
    <source>
        <dbReference type="SAM" id="Coils"/>
    </source>
</evidence>
<keyword evidence="4" id="KW-0732">Signal</keyword>
<dbReference type="CDD" id="cd00118">
    <property type="entry name" value="LysM"/>
    <property type="match status" value="1"/>
</dbReference>
<gene>
    <name evidence="6" type="ORF">EBB59_00270</name>
</gene>
<feature type="signal peptide" evidence="4">
    <location>
        <begin position="1"/>
        <end position="28"/>
    </location>
</feature>
<feature type="chain" id="PRO_5018328903" evidence="4">
    <location>
        <begin position="29"/>
        <end position="518"/>
    </location>
</feature>
<dbReference type="AlphaFoldDB" id="A0A3M2I3W9"/>
<feature type="compositionally biased region" description="Low complexity" evidence="3">
    <location>
        <begin position="442"/>
        <end position="462"/>
    </location>
</feature>
<dbReference type="OrthoDB" id="9815002at2"/>
<dbReference type="PANTHER" id="PTHR37423:SF2">
    <property type="entry name" value="MEMBRANE-BOUND LYTIC MUREIN TRANSGLYCOSYLASE C"/>
    <property type="match status" value="1"/>
</dbReference>
<dbReference type="Pfam" id="PF01476">
    <property type="entry name" value="LysM"/>
    <property type="match status" value="1"/>
</dbReference>
<dbReference type="Pfam" id="PF01464">
    <property type="entry name" value="SLT"/>
    <property type="match status" value="1"/>
</dbReference>